<feature type="transmembrane region" description="Helical" evidence="1">
    <location>
        <begin position="115"/>
        <end position="137"/>
    </location>
</feature>
<feature type="transmembrane region" description="Helical" evidence="1">
    <location>
        <begin position="67"/>
        <end position="86"/>
    </location>
</feature>
<keyword evidence="1" id="KW-1133">Transmembrane helix</keyword>
<dbReference type="Proteomes" id="UP001595904">
    <property type="component" value="Unassembled WGS sequence"/>
</dbReference>
<dbReference type="EMBL" id="JBHSDU010000015">
    <property type="protein sequence ID" value="MFC4313126.1"/>
    <property type="molecule type" value="Genomic_DNA"/>
</dbReference>
<gene>
    <name evidence="2" type="ORF">ACFPN2_28870</name>
</gene>
<dbReference type="RefSeq" id="WP_380603166.1">
    <property type="nucleotide sequence ID" value="NZ_JBHSDU010000015.1"/>
</dbReference>
<reference evidence="3" key="1">
    <citation type="journal article" date="2019" name="Int. J. Syst. Evol. Microbiol.">
        <title>The Global Catalogue of Microorganisms (GCM) 10K type strain sequencing project: providing services to taxonomists for standard genome sequencing and annotation.</title>
        <authorList>
            <consortium name="The Broad Institute Genomics Platform"/>
            <consortium name="The Broad Institute Genome Sequencing Center for Infectious Disease"/>
            <person name="Wu L."/>
            <person name="Ma J."/>
        </authorList>
    </citation>
    <scope>NUCLEOTIDE SEQUENCE [LARGE SCALE GENOMIC DNA]</scope>
    <source>
        <strain evidence="3">CGMCC 1.10759</strain>
    </source>
</reference>
<protein>
    <submittedName>
        <fullName evidence="2">Uncharacterized protein</fullName>
    </submittedName>
</protein>
<sequence>MNDLISLCLRLAAALMGKHGSEWSRAMNAELNHVPNNDRLLWALGCVLAAVKWRFETMRSGNFQVSRGVLLLELLLCFLPISLGWWDAVFGQSGVLGLNQSIIQDHFTATPLGRVILGMMIGSALIGLAGPIGLFLTSRAVITGAGLRSRALGIAMIAGVTLYIVASILLRLFTGPGAYAADMGFIVLIGLLPALGTAHLMYLSRAEPQPSH</sequence>
<organism evidence="2 3">
    <name type="scientific">Steroidobacter flavus</name>
    <dbReference type="NCBI Taxonomy" id="1842136"/>
    <lineage>
        <taxon>Bacteria</taxon>
        <taxon>Pseudomonadati</taxon>
        <taxon>Pseudomonadota</taxon>
        <taxon>Gammaproteobacteria</taxon>
        <taxon>Steroidobacterales</taxon>
        <taxon>Steroidobacteraceae</taxon>
        <taxon>Steroidobacter</taxon>
    </lineage>
</organism>
<name>A0ABV8SZP1_9GAMM</name>
<feature type="transmembrane region" description="Helical" evidence="1">
    <location>
        <begin position="185"/>
        <end position="203"/>
    </location>
</feature>
<evidence type="ECO:0000256" key="1">
    <source>
        <dbReference type="SAM" id="Phobius"/>
    </source>
</evidence>
<comment type="caution">
    <text evidence="2">The sequence shown here is derived from an EMBL/GenBank/DDBJ whole genome shotgun (WGS) entry which is preliminary data.</text>
</comment>
<evidence type="ECO:0000313" key="2">
    <source>
        <dbReference type="EMBL" id="MFC4313126.1"/>
    </source>
</evidence>
<keyword evidence="1" id="KW-0812">Transmembrane</keyword>
<keyword evidence="3" id="KW-1185">Reference proteome</keyword>
<keyword evidence="1" id="KW-0472">Membrane</keyword>
<feature type="transmembrane region" description="Helical" evidence="1">
    <location>
        <begin position="149"/>
        <end position="173"/>
    </location>
</feature>
<proteinExistence type="predicted"/>
<evidence type="ECO:0000313" key="3">
    <source>
        <dbReference type="Proteomes" id="UP001595904"/>
    </source>
</evidence>
<accession>A0ABV8SZP1</accession>